<dbReference type="GO" id="GO:0030247">
    <property type="term" value="F:polysaccharide binding"/>
    <property type="evidence" value="ECO:0007669"/>
    <property type="project" value="InterPro"/>
</dbReference>
<evidence type="ECO:0000313" key="5">
    <source>
        <dbReference type="EMBL" id="KAF0916955.1"/>
    </source>
</evidence>
<evidence type="ECO:0000256" key="2">
    <source>
        <dbReference type="ARBA" id="ARBA00022729"/>
    </source>
</evidence>
<dbReference type="InterPro" id="IPR025287">
    <property type="entry name" value="WAK_GUB"/>
</dbReference>
<keyword evidence="6" id="KW-1185">Reference proteome</keyword>
<evidence type="ECO:0000313" key="6">
    <source>
        <dbReference type="Proteomes" id="UP000479710"/>
    </source>
</evidence>
<accession>A0A6G1DVT3</accession>
<proteinExistence type="predicted"/>
<comment type="subcellular location">
    <subcellularLocation>
        <location evidence="1">Membrane</location>
        <topology evidence="1">Single-pass membrane protein</topology>
    </subcellularLocation>
</comment>
<comment type="caution">
    <text evidence="5">The sequence shown here is derived from an EMBL/GenBank/DDBJ whole genome shotgun (WGS) entry which is preliminary data.</text>
</comment>
<keyword evidence="2 3" id="KW-0732">Signal</keyword>
<dbReference type="Proteomes" id="UP000479710">
    <property type="component" value="Unassembled WGS sequence"/>
</dbReference>
<name>A0A6G1DVT3_9ORYZ</name>
<feature type="signal peptide" evidence="3">
    <location>
        <begin position="1"/>
        <end position="21"/>
    </location>
</feature>
<reference evidence="5 6" key="1">
    <citation type="submission" date="2019-11" db="EMBL/GenBank/DDBJ databases">
        <title>Whole genome sequence of Oryza granulata.</title>
        <authorList>
            <person name="Li W."/>
        </authorList>
    </citation>
    <scope>NUCLEOTIDE SEQUENCE [LARGE SCALE GENOMIC DNA]</scope>
    <source>
        <strain evidence="6">cv. Menghai</strain>
        <tissue evidence="5">Leaf</tissue>
    </source>
</reference>
<dbReference type="Pfam" id="PF13947">
    <property type="entry name" value="GUB_WAK_bind"/>
    <property type="match status" value="1"/>
</dbReference>
<dbReference type="EMBL" id="SPHZ02000005">
    <property type="protein sequence ID" value="KAF0916955.1"/>
    <property type="molecule type" value="Genomic_DNA"/>
</dbReference>
<sequence length="358" mass="37443">MGLVLLCVAIAAGVTVVCISGASPPHAAASVGGCPTSCGRVSISYPFGVGDGCFRRGFQLTCNGATNPPKLFMSNTTTEILSVYPNGTAYSPIVFNIAGAASGPFATHERSWEAPGRVLAIDPDRSSMVIVGCGIEAYLLDLDVDTSQVIGYCASKCVVDVAAMKKEAEGERCNGMGCCAIGFRKMVRAMKIIITRKDDEAAAAAANQTVASFGNVSIKAFLASDQYHFSVADLMADEVNYASTITGATPPPLLSAVMTDEPDCPRAQSDQKKYACGSNVCGDVPNGGYFCSCSDTSDGSNPYVPDGCEGTPTKPRQELIQKQQQQHLEEGIEPFVGHNVNDGGGVLVPAWNLDDLLP</sequence>
<organism evidence="5 6">
    <name type="scientific">Oryza meyeriana var. granulata</name>
    <dbReference type="NCBI Taxonomy" id="110450"/>
    <lineage>
        <taxon>Eukaryota</taxon>
        <taxon>Viridiplantae</taxon>
        <taxon>Streptophyta</taxon>
        <taxon>Embryophyta</taxon>
        <taxon>Tracheophyta</taxon>
        <taxon>Spermatophyta</taxon>
        <taxon>Magnoliopsida</taxon>
        <taxon>Liliopsida</taxon>
        <taxon>Poales</taxon>
        <taxon>Poaceae</taxon>
        <taxon>BOP clade</taxon>
        <taxon>Oryzoideae</taxon>
        <taxon>Oryzeae</taxon>
        <taxon>Oryzinae</taxon>
        <taxon>Oryza</taxon>
        <taxon>Oryza meyeriana</taxon>
    </lineage>
</organism>
<feature type="chain" id="PRO_5026097547" description="Wall-associated receptor kinase galacturonan-binding domain-containing protein" evidence="3">
    <location>
        <begin position="22"/>
        <end position="358"/>
    </location>
</feature>
<dbReference type="OrthoDB" id="659931at2759"/>
<evidence type="ECO:0000256" key="3">
    <source>
        <dbReference type="SAM" id="SignalP"/>
    </source>
</evidence>
<feature type="domain" description="Wall-associated receptor kinase galacturonan-binding" evidence="4">
    <location>
        <begin position="34"/>
        <end position="83"/>
    </location>
</feature>
<dbReference type="AlphaFoldDB" id="A0A6G1DVT3"/>
<evidence type="ECO:0000256" key="1">
    <source>
        <dbReference type="ARBA" id="ARBA00004167"/>
    </source>
</evidence>
<gene>
    <name evidence="5" type="ORF">E2562_015126</name>
</gene>
<dbReference type="GO" id="GO:0016020">
    <property type="term" value="C:membrane"/>
    <property type="evidence" value="ECO:0007669"/>
    <property type="project" value="UniProtKB-SubCell"/>
</dbReference>
<dbReference type="PANTHER" id="PTHR33491">
    <property type="entry name" value="OSJNBA0016N04.9 PROTEIN"/>
    <property type="match status" value="1"/>
</dbReference>
<evidence type="ECO:0000259" key="4">
    <source>
        <dbReference type="Pfam" id="PF13947"/>
    </source>
</evidence>
<protein>
    <recommendedName>
        <fullName evidence="4">Wall-associated receptor kinase galacturonan-binding domain-containing protein</fullName>
    </recommendedName>
</protein>